<sequence length="88" mass="9968">MIWRSPGALLASHISHYCNLAAKSGLLKRARYISVINCVVKSGNLHKSRAYLKRRVKTTRGLWSVLCPNGVERRSGIVIFMKEDWKLG</sequence>
<dbReference type="AlphaFoldDB" id="A0AAV4NQ76"/>
<gene>
    <name evidence="1" type="ORF">CDAR_264521</name>
</gene>
<dbReference type="Proteomes" id="UP001054837">
    <property type="component" value="Unassembled WGS sequence"/>
</dbReference>
<protein>
    <submittedName>
        <fullName evidence="1">Uncharacterized protein</fullName>
    </submittedName>
</protein>
<keyword evidence="2" id="KW-1185">Reference proteome</keyword>
<organism evidence="1 2">
    <name type="scientific">Caerostris darwini</name>
    <dbReference type="NCBI Taxonomy" id="1538125"/>
    <lineage>
        <taxon>Eukaryota</taxon>
        <taxon>Metazoa</taxon>
        <taxon>Ecdysozoa</taxon>
        <taxon>Arthropoda</taxon>
        <taxon>Chelicerata</taxon>
        <taxon>Arachnida</taxon>
        <taxon>Araneae</taxon>
        <taxon>Araneomorphae</taxon>
        <taxon>Entelegynae</taxon>
        <taxon>Araneoidea</taxon>
        <taxon>Araneidae</taxon>
        <taxon>Caerostris</taxon>
    </lineage>
</organism>
<accession>A0AAV4NQ76</accession>
<evidence type="ECO:0000313" key="1">
    <source>
        <dbReference type="EMBL" id="GIX85332.1"/>
    </source>
</evidence>
<evidence type="ECO:0000313" key="2">
    <source>
        <dbReference type="Proteomes" id="UP001054837"/>
    </source>
</evidence>
<comment type="caution">
    <text evidence="1">The sequence shown here is derived from an EMBL/GenBank/DDBJ whole genome shotgun (WGS) entry which is preliminary data.</text>
</comment>
<dbReference type="EMBL" id="BPLQ01001782">
    <property type="protein sequence ID" value="GIX85332.1"/>
    <property type="molecule type" value="Genomic_DNA"/>
</dbReference>
<proteinExistence type="predicted"/>
<name>A0AAV4NQ76_9ARAC</name>
<reference evidence="1 2" key="1">
    <citation type="submission" date="2021-06" db="EMBL/GenBank/DDBJ databases">
        <title>Caerostris darwini draft genome.</title>
        <authorList>
            <person name="Kono N."/>
            <person name="Arakawa K."/>
        </authorList>
    </citation>
    <scope>NUCLEOTIDE SEQUENCE [LARGE SCALE GENOMIC DNA]</scope>
</reference>